<feature type="domain" description="LysM" evidence="3">
    <location>
        <begin position="209"/>
        <end position="252"/>
    </location>
</feature>
<evidence type="ECO:0000256" key="2">
    <source>
        <dbReference type="SAM" id="SignalP"/>
    </source>
</evidence>
<dbReference type="EMBL" id="FNZA01000004">
    <property type="protein sequence ID" value="SEJ15996.1"/>
    <property type="molecule type" value="Genomic_DNA"/>
</dbReference>
<dbReference type="RefSeq" id="WP_092263925.1">
    <property type="nucleotide sequence ID" value="NZ_FNZA01000004.1"/>
</dbReference>
<feature type="domain" description="LysM" evidence="3">
    <location>
        <begin position="133"/>
        <end position="176"/>
    </location>
</feature>
<dbReference type="Pfam" id="PF01476">
    <property type="entry name" value="LysM"/>
    <property type="match status" value="8"/>
</dbReference>
<dbReference type="GO" id="GO:0008932">
    <property type="term" value="F:lytic endotransglycosylase activity"/>
    <property type="evidence" value="ECO:0007669"/>
    <property type="project" value="TreeGrafter"/>
</dbReference>
<dbReference type="OrthoDB" id="60771at2"/>
<dbReference type="InterPro" id="IPR018711">
    <property type="entry name" value="NAGPA"/>
</dbReference>
<reference evidence="5" key="1">
    <citation type="submission" date="2016-10" db="EMBL/GenBank/DDBJ databases">
        <authorList>
            <person name="Varghese N."/>
            <person name="Submissions S."/>
        </authorList>
    </citation>
    <scope>NUCLEOTIDE SEQUENCE [LARGE SCALE GENOMIC DNA]</scope>
    <source>
        <strain evidence="5">CGMCC 1.10218</strain>
    </source>
</reference>
<feature type="compositionally biased region" description="Pro residues" evidence="1">
    <location>
        <begin position="119"/>
        <end position="132"/>
    </location>
</feature>
<evidence type="ECO:0000313" key="4">
    <source>
        <dbReference type="EMBL" id="SEJ15996.1"/>
    </source>
</evidence>
<name>A0A1H6WJU5_9DEIO</name>
<feature type="region of interest" description="Disordered" evidence="1">
    <location>
        <begin position="66"/>
        <end position="140"/>
    </location>
</feature>
<feature type="domain" description="LysM" evidence="3">
    <location>
        <begin position="266"/>
        <end position="309"/>
    </location>
</feature>
<organism evidence="4 5">
    <name type="scientific">Deinococcus reticulitermitis</name>
    <dbReference type="NCBI Taxonomy" id="856736"/>
    <lineage>
        <taxon>Bacteria</taxon>
        <taxon>Thermotogati</taxon>
        <taxon>Deinococcota</taxon>
        <taxon>Deinococci</taxon>
        <taxon>Deinococcales</taxon>
        <taxon>Deinococcaceae</taxon>
        <taxon>Deinococcus</taxon>
    </lineage>
</organism>
<dbReference type="SMART" id="SM00257">
    <property type="entry name" value="LysM"/>
    <property type="match status" value="8"/>
</dbReference>
<evidence type="ECO:0000259" key="3">
    <source>
        <dbReference type="PROSITE" id="PS51782"/>
    </source>
</evidence>
<feature type="domain" description="LysM" evidence="3">
    <location>
        <begin position="450"/>
        <end position="493"/>
    </location>
</feature>
<proteinExistence type="predicted"/>
<dbReference type="PANTHER" id="PTHR33734:SF22">
    <property type="entry name" value="MEMBRANE-BOUND LYTIC MUREIN TRANSGLYCOSYLASE D"/>
    <property type="match status" value="1"/>
</dbReference>
<feature type="compositionally biased region" description="Low complexity" evidence="1">
    <location>
        <begin position="82"/>
        <end position="99"/>
    </location>
</feature>
<dbReference type="InterPro" id="IPR036779">
    <property type="entry name" value="LysM_dom_sf"/>
</dbReference>
<dbReference type="AlphaFoldDB" id="A0A1H6WJU5"/>
<feature type="chain" id="PRO_5011777297" evidence="2">
    <location>
        <begin position="19"/>
        <end position="812"/>
    </location>
</feature>
<dbReference type="PANTHER" id="PTHR33734">
    <property type="entry name" value="LYSM DOMAIN-CONTAINING GPI-ANCHORED PROTEIN 2"/>
    <property type="match status" value="1"/>
</dbReference>
<dbReference type="Proteomes" id="UP000199223">
    <property type="component" value="Unassembled WGS sequence"/>
</dbReference>
<evidence type="ECO:0000256" key="1">
    <source>
        <dbReference type="SAM" id="MobiDB-lite"/>
    </source>
</evidence>
<protein>
    <submittedName>
        <fullName evidence="4">LysM repeat-containing protein</fullName>
    </submittedName>
</protein>
<accession>A0A1H6WJU5</accession>
<feature type="domain" description="LysM" evidence="3">
    <location>
        <begin position="21"/>
        <end position="64"/>
    </location>
</feature>
<dbReference type="SUPFAM" id="SSF54106">
    <property type="entry name" value="LysM domain"/>
    <property type="match status" value="7"/>
</dbReference>
<dbReference type="STRING" id="856736.SAMN04488058_104169"/>
<keyword evidence="5" id="KW-1185">Reference proteome</keyword>
<feature type="compositionally biased region" description="Low complexity" evidence="1">
    <location>
        <begin position="189"/>
        <end position="204"/>
    </location>
</feature>
<dbReference type="Pfam" id="PF09992">
    <property type="entry name" value="NAGPA"/>
    <property type="match status" value="1"/>
</dbReference>
<dbReference type="PROSITE" id="PS51782">
    <property type="entry name" value="LYSM"/>
    <property type="match status" value="7"/>
</dbReference>
<dbReference type="CDD" id="cd00118">
    <property type="entry name" value="LysM"/>
    <property type="match status" value="7"/>
</dbReference>
<feature type="signal peptide" evidence="2">
    <location>
        <begin position="1"/>
        <end position="18"/>
    </location>
</feature>
<dbReference type="Gene3D" id="3.10.350.10">
    <property type="entry name" value="LysM domain"/>
    <property type="match status" value="8"/>
</dbReference>
<feature type="domain" description="LysM" evidence="3">
    <location>
        <begin position="387"/>
        <end position="430"/>
    </location>
</feature>
<keyword evidence="2" id="KW-0732">Signal</keyword>
<gene>
    <name evidence="4" type="ORF">SAMN04488058_104169</name>
</gene>
<feature type="region of interest" description="Disordered" evidence="1">
    <location>
        <begin position="177"/>
        <end position="209"/>
    </location>
</feature>
<dbReference type="InterPro" id="IPR018392">
    <property type="entry name" value="LysM"/>
</dbReference>
<evidence type="ECO:0000313" key="5">
    <source>
        <dbReference type="Proteomes" id="UP000199223"/>
    </source>
</evidence>
<feature type="domain" description="LysM" evidence="3">
    <location>
        <begin position="327"/>
        <end position="370"/>
    </location>
</feature>
<sequence length="812" mass="86327">MRRFFLSTLLTLTSVAAALPETVTVREDETLYRIATRHGLSVDELKRLNGLKSNIIEIGQVLRLTPTGTPAKPARSKAGQTKPAQFKEAPPQPAQAKPVPSRPVQLKAPQAKAAVPRVGTPPVPKSAPPRPPTTYTVRGGDTLATISPRVGLSVAQLRRLNGLKGDALEAGQVLRLAWPTPTPPRPAPRSDSTPAPRPATTRRLPAPPNSYVVRPGDTLASISPRVGLSVEQLRRLNALKGDRLLAGQVLRLKWPTSGPVLRAAPGTYVVRPGETLARISPQVGLSVEQLRRLNALKTNTLVAGQVLRLKWPVGQLPATAKVAGPPGTYTVRPGDTLARISPRVGLSVDQLRRLNSLKGSALTVGQVLRLRWPAPPKGVARNTAPPTTYTVRPGDTLTRISPLVGLSVDQLRRLNGLRDNVITVGQVLRLKWPATVATQAPPRPAVSAPVRYVVRAGDTLGGIAARHGVSVGSVQAANSLSGTVIHVGQTLRIPPRGATALAERRPASLPPGTEARLVYRYVRVGLRDTAASLAQTYRVTPDELRRINGFSARRVIMPGMRVLVPQRVAVPVPPRPVRSPVTFRRAAPLGIPVQVVQVDLRHRNVLVSPVLPRQGLSFGAGARVSVLAARSGAQAVVNGSYFHPSSYAPAGDIVMQGRLLTWGRIPAALAITPDNRAQISPSTSALLGRPLESTWSGMETVIATGPQIVRGGAVQNRYSSAFRDPAVFGQASRSAIGLSSSRDLLLVSTHAKLNTVQMGQVMAALGARDALLLDGGSSAGLAWNGSAVLDSVRKVSYGIGVFSNYTGRRFSR</sequence>